<evidence type="ECO:0000256" key="2">
    <source>
        <dbReference type="ARBA" id="ARBA00022694"/>
    </source>
</evidence>
<evidence type="ECO:0000313" key="10">
    <source>
        <dbReference type="Proteomes" id="UP000266796"/>
    </source>
</evidence>
<dbReference type="NCBIfam" id="TIGR00071">
    <property type="entry name" value="hisT_truA"/>
    <property type="match status" value="1"/>
</dbReference>
<dbReference type="OrthoDB" id="9811823at2"/>
<dbReference type="PANTHER" id="PTHR11142:SF0">
    <property type="entry name" value="TRNA PSEUDOURIDINE SYNTHASE-LIKE 1"/>
    <property type="match status" value="1"/>
</dbReference>
<dbReference type="GO" id="GO:0031119">
    <property type="term" value="P:tRNA pseudouridine synthesis"/>
    <property type="evidence" value="ECO:0007669"/>
    <property type="project" value="UniProtKB-UniRule"/>
</dbReference>
<dbReference type="InterPro" id="IPR020095">
    <property type="entry name" value="PsdUridine_synth_TruA_C"/>
</dbReference>
<dbReference type="CDD" id="cd02570">
    <property type="entry name" value="PseudoU_synth_EcTruA"/>
    <property type="match status" value="1"/>
</dbReference>
<comment type="similarity">
    <text evidence="1 4 7">Belongs to the tRNA pseudouridine synthase TruA family.</text>
</comment>
<comment type="subunit">
    <text evidence="4">Homodimer.</text>
</comment>
<evidence type="ECO:0000313" key="9">
    <source>
        <dbReference type="EMBL" id="AWD32338.1"/>
    </source>
</evidence>
<dbReference type="InterPro" id="IPR020094">
    <property type="entry name" value="TruA/RsuA/RluB/E/F_N"/>
</dbReference>
<dbReference type="RefSeq" id="WP_108673757.1">
    <property type="nucleotide sequence ID" value="NZ_CP025628.1"/>
</dbReference>
<dbReference type="HAMAP" id="MF_00171">
    <property type="entry name" value="TruA"/>
    <property type="match status" value="1"/>
</dbReference>
<dbReference type="SUPFAM" id="SSF55120">
    <property type="entry name" value="Pseudouridine synthase"/>
    <property type="match status" value="1"/>
</dbReference>
<sequence>MNRIVMGISYDGSKWLGWQTQKHKNTVQDVLEYAISKFISSSCEHKVSIICAGRTDAGVHAIIQVIHFDTIINRDMKSWIRGTNAFLPSSISVLWARNLSFEFHSRFSAIARNYTYILYRGKIRPSILYKKVGWTFKDININKLHNLSKNILGTHNFNNFRSSGCQSKNPIKTIYDFNIYEYGSFIIFNIKGNAFLYHMVRNIIGALLQVASDKKNEDWFINLINDPYNKKPICTFSPYGLYLSSIIYPDKFNLQESRIENNNLFSIFKFQ</sequence>
<reference evidence="9 10" key="1">
    <citation type="journal article" date="2018" name="Parasitology">
        <title>The reduced genome of Candidatus Kinetoplastibacterium sorsogonicusi, the endosymbiont of Kentomonas sorsogonicus (Trypanosomatidae): loss of the haem-synthesis pathway.</title>
        <authorList>
            <person name="Silva F.M."/>
            <person name="Kostygov A.Y."/>
            <person name="Spodareva V.V."/>
            <person name="Butenko A."/>
            <person name="Tossou R."/>
            <person name="Lukes J."/>
            <person name="Yurchenko V."/>
            <person name="Alves J.M.P."/>
        </authorList>
    </citation>
    <scope>NUCLEOTIDE SEQUENCE [LARGE SCALE GENOMIC DNA]</scope>
    <source>
        <strain evidence="9 10">MF-08</strain>
    </source>
</reference>
<dbReference type="Gene3D" id="3.30.70.660">
    <property type="entry name" value="Pseudouridine synthase I, catalytic domain, C-terminal subdomain"/>
    <property type="match status" value="1"/>
</dbReference>
<proteinExistence type="inferred from homology"/>
<dbReference type="KEGG" id="kso:CKSOR_00214"/>
<evidence type="ECO:0000259" key="8">
    <source>
        <dbReference type="Pfam" id="PF01416"/>
    </source>
</evidence>
<evidence type="ECO:0000256" key="5">
    <source>
        <dbReference type="PIRSR" id="PIRSR001430-1"/>
    </source>
</evidence>
<dbReference type="InterPro" id="IPR020097">
    <property type="entry name" value="PsdUridine_synth_TruA_a/b_dom"/>
</dbReference>
<evidence type="ECO:0000256" key="4">
    <source>
        <dbReference type="HAMAP-Rule" id="MF_00171"/>
    </source>
</evidence>
<dbReference type="EMBL" id="CP025628">
    <property type="protein sequence ID" value="AWD32338.1"/>
    <property type="molecule type" value="Genomic_DNA"/>
</dbReference>
<feature type="domain" description="Pseudouridine synthase I TruA alpha/beta" evidence="8">
    <location>
        <begin position="149"/>
        <end position="249"/>
    </location>
</feature>
<dbReference type="PANTHER" id="PTHR11142">
    <property type="entry name" value="PSEUDOURIDYLATE SYNTHASE"/>
    <property type="match status" value="1"/>
</dbReference>
<feature type="active site" description="Nucleophile" evidence="4 5">
    <location>
        <position position="56"/>
    </location>
</feature>
<dbReference type="Pfam" id="PF01416">
    <property type="entry name" value="PseudoU_synth_1"/>
    <property type="match status" value="2"/>
</dbReference>
<keyword evidence="2 4" id="KW-0819">tRNA processing</keyword>
<dbReference type="GO" id="GO:0160147">
    <property type="term" value="F:tRNA pseudouridine(38-40) synthase activity"/>
    <property type="evidence" value="ECO:0007669"/>
    <property type="project" value="UniProtKB-EC"/>
</dbReference>
<dbReference type="Proteomes" id="UP000266796">
    <property type="component" value="Chromosome"/>
</dbReference>
<dbReference type="AlphaFoldDB" id="A0A3S7J9I7"/>
<comment type="function">
    <text evidence="4">Formation of pseudouridine at positions 38, 39 and 40 in the anticodon stem and loop of transfer RNAs.</text>
</comment>
<protein>
    <recommendedName>
        <fullName evidence="4">tRNA pseudouridine synthase A</fullName>
        <ecNumber evidence="4">5.4.99.12</ecNumber>
    </recommendedName>
    <alternativeName>
        <fullName evidence="4">tRNA pseudouridine(38-40) synthase</fullName>
    </alternativeName>
    <alternativeName>
        <fullName evidence="4">tRNA pseudouridylate synthase I</fullName>
    </alternativeName>
    <alternativeName>
        <fullName evidence="4">tRNA-uridine isomerase I</fullName>
    </alternativeName>
</protein>
<accession>A0A3S7J9I7</accession>
<feature type="binding site" evidence="4 6">
    <location>
        <position position="114"/>
    </location>
    <ligand>
        <name>substrate</name>
    </ligand>
</feature>
<comment type="catalytic activity">
    <reaction evidence="4 7">
        <text>uridine(38/39/40) in tRNA = pseudouridine(38/39/40) in tRNA</text>
        <dbReference type="Rhea" id="RHEA:22376"/>
        <dbReference type="Rhea" id="RHEA-COMP:10085"/>
        <dbReference type="Rhea" id="RHEA-COMP:10087"/>
        <dbReference type="ChEBI" id="CHEBI:65314"/>
        <dbReference type="ChEBI" id="CHEBI:65315"/>
        <dbReference type="EC" id="5.4.99.12"/>
    </reaction>
</comment>
<comment type="caution">
    <text evidence="4">Lacks conserved residue(s) required for the propagation of feature annotation.</text>
</comment>
<name>A0A3S7J9I7_9PROT</name>
<keyword evidence="3 4" id="KW-0413">Isomerase</keyword>
<evidence type="ECO:0000256" key="3">
    <source>
        <dbReference type="ARBA" id="ARBA00023235"/>
    </source>
</evidence>
<evidence type="ECO:0000256" key="7">
    <source>
        <dbReference type="RuleBase" id="RU003792"/>
    </source>
</evidence>
<dbReference type="PIRSF" id="PIRSF001430">
    <property type="entry name" value="tRNA_psdUrid_synth"/>
    <property type="match status" value="1"/>
</dbReference>
<evidence type="ECO:0000256" key="1">
    <source>
        <dbReference type="ARBA" id="ARBA00009375"/>
    </source>
</evidence>
<keyword evidence="10" id="KW-1185">Reference proteome</keyword>
<dbReference type="FunFam" id="3.30.70.580:FF:000001">
    <property type="entry name" value="tRNA pseudouridine synthase A"/>
    <property type="match status" value="1"/>
</dbReference>
<organism evidence="9 10">
    <name type="scientific">Candidatus Kinetoplastidibacterium kentomonadis</name>
    <dbReference type="NCBI Taxonomy" id="1576550"/>
    <lineage>
        <taxon>Bacteria</taxon>
        <taxon>Pseudomonadati</taxon>
        <taxon>Pseudomonadota</taxon>
        <taxon>Betaproteobacteria</taxon>
        <taxon>Candidatus Kinetoplastidibacterium</taxon>
    </lineage>
</organism>
<feature type="domain" description="Pseudouridine synthase I TruA alpha/beta" evidence="8">
    <location>
        <begin position="9"/>
        <end position="107"/>
    </location>
</feature>
<gene>
    <name evidence="4 9" type="primary">truA</name>
    <name evidence="9" type="ORF">CKSOR_00214</name>
</gene>
<dbReference type="EC" id="5.4.99.12" evidence="4"/>
<dbReference type="Gene3D" id="3.30.70.580">
    <property type="entry name" value="Pseudouridine synthase I, catalytic domain, N-terminal subdomain"/>
    <property type="match status" value="1"/>
</dbReference>
<dbReference type="InterPro" id="IPR020103">
    <property type="entry name" value="PsdUridine_synth_cat_dom_sf"/>
</dbReference>
<dbReference type="GO" id="GO:0003723">
    <property type="term" value="F:RNA binding"/>
    <property type="evidence" value="ECO:0007669"/>
    <property type="project" value="InterPro"/>
</dbReference>
<dbReference type="InterPro" id="IPR001406">
    <property type="entry name" value="PsdUridine_synth_TruA"/>
</dbReference>
<evidence type="ECO:0000256" key="6">
    <source>
        <dbReference type="PIRSR" id="PIRSR001430-2"/>
    </source>
</evidence>